<dbReference type="PROSITE" id="PS51898">
    <property type="entry name" value="TYR_RECOMBINASE"/>
    <property type="match status" value="1"/>
</dbReference>
<evidence type="ECO:0000256" key="1">
    <source>
        <dbReference type="ARBA" id="ARBA00023172"/>
    </source>
</evidence>
<reference evidence="4" key="1">
    <citation type="submission" date="2020-02" db="EMBL/GenBank/DDBJ databases">
        <authorList>
            <person name="Meier V. D."/>
        </authorList>
    </citation>
    <scope>NUCLEOTIDE SEQUENCE</scope>
    <source>
        <strain evidence="4">AVDCRST_MAG01</strain>
    </source>
</reference>
<dbReference type="AlphaFoldDB" id="A0A6J4P2X3"/>
<dbReference type="InterPro" id="IPR013762">
    <property type="entry name" value="Integrase-like_cat_sf"/>
</dbReference>
<feature type="region of interest" description="Disordered" evidence="2">
    <location>
        <begin position="64"/>
        <end position="94"/>
    </location>
</feature>
<accession>A0A6J4P2X3</accession>
<dbReference type="InterPro" id="IPR002104">
    <property type="entry name" value="Integrase_catalytic"/>
</dbReference>
<dbReference type="Gene3D" id="1.10.443.10">
    <property type="entry name" value="Intergrase catalytic core"/>
    <property type="match status" value="1"/>
</dbReference>
<protein>
    <recommendedName>
        <fullName evidence="3">Tyr recombinase domain-containing protein</fullName>
    </recommendedName>
</protein>
<evidence type="ECO:0000313" key="4">
    <source>
        <dbReference type="EMBL" id="CAA9403468.1"/>
    </source>
</evidence>
<organism evidence="4">
    <name type="scientific">uncultured Rubrobacteraceae bacterium</name>
    <dbReference type="NCBI Taxonomy" id="349277"/>
    <lineage>
        <taxon>Bacteria</taxon>
        <taxon>Bacillati</taxon>
        <taxon>Actinomycetota</taxon>
        <taxon>Rubrobacteria</taxon>
        <taxon>Rubrobacterales</taxon>
        <taxon>Rubrobacteraceae</taxon>
        <taxon>environmental samples</taxon>
    </lineage>
</organism>
<dbReference type="EMBL" id="CADCUW010000174">
    <property type="protein sequence ID" value="CAA9403468.1"/>
    <property type="molecule type" value="Genomic_DNA"/>
</dbReference>
<keyword evidence="1" id="KW-0233">DNA recombination</keyword>
<gene>
    <name evidence="4" type="ORF">AVDCRST_MAG01-01-1180</name>
</gene>
<proteinExistence type="predicted"/>
<dbReference type="GO" id="GO:0006310">
    <property type="term" value="P:DNA recombination"/>
    <property type="evidence" value="ECO:0007669"/>
    <property type="project" value="UniProtKB-KW"/>
</dbReference>
<dbReference type="GO" id="GO:0015074">
    <property type="term" value="P:DNA integration"/>
    <property type="evidence" value="ECO:0007669"/>
    <property type="project" value="InterPro"/>
</dbReference>
<evidence type="ECO:0000259" key="3">
    <source>
        <dbReference type="PROSITE" id="PS51898"/>
    </source>
</evidence>
<dbReference type="SUPFAM" id="SSF56349">
    <property type="entry name" value="DNA breaking-rejoining enzymes"/>
    <property type="match status" value="1"/>
</dbReference>
<feature type="domain" description="Tyr recombinase" evidence="3">
    <location>
        <begin position="1"/>
        <end position="89"/>
    </location>
</feature>
<sequence length="94" mass="10390">MRARTDPDGEVVPARLSDQAVYDIVKRRHREAGVKKLSPHDFRKSFVGDLLEAVGDLSVAQQLAGHADDPGTTARYNRRGERAKRKATGHLCVP</sequence>
<dbReference type="Pfam" id="PF00589">
    <property type="entry name" value="Phage_integrase"/>
    <property type="match status" value="1"/>
</dbReference>
<evidence type="ECO:0000256" key="2">
    <source>
        <dbReference type="SAM" id="MobiDB-lite"/>
    </source>
</evidence>
<name>A0A6J4P2X3_9ACTN</name>
<dbReference type="InterPro" id="IPR011010">
    <property type="entry name" value="DNA_brk_join_enz"/>
</dbReference>
<dbReference type="GO" id="GO:0003677">
    <property type="term" value="F:DNA binding"/>
    <property type="evidence" value="ECO:0007669"/>
    <property type="project" value="InterPro"/>
</dbReference>